<organism evidence="5 6">
    <name type="scientific">Sanguibacter biliveldensis</name>
    <dbReference type="NCBI Taxonomy" id="3030830"/>
    <lineage>
        <taxon>Bacteria</taxon>
        <taxon>Bacillati</taxon>
        <taxon>Actinomycetota</taxon>
        <taxon>Actinomycetes</taxon>
        <taxon>Micrococcales</taxon>
        <taxon>Sanguibacteraceae</taxon>
        <taxon>Sanguibacter</taxon>
    </lineage>
</organism>
<evidence type="ECO:0000256" key="2">
    <source>
        <dbReference type="ARBA" id="ARBA00023125"/>
    </source>
</evidence>
<feature type="domain" description="Transcriptional regulator LacI/GalR-like sensor" evidence="4">
    <location>
        <begin position="118"/>
        <end position="275"/>
    </location>
</feature>
<keyword evidence="6" id="KW-1185">Reference proteome</keyword>
<protein>
    <submittedName>
        <fullName evidence="5">LacI family DNA-binding transcriptional regulator</fullName>
    </submittedName>
</protein>
<dbReference type="CDD" id="cd06267">
    <property type="entry name" value="PBP1_LacI_sugar_binding-like"/>
    <property type="match status" value="1"/>
</dbReference>
<dbReference type="GO" id="GO:0000976">
    <property type="term" value="F:transcription cis-regulatory region binding"/>
    <property type="evidence" value="ECO:0007669"/>
    <property type="project" value="TreeGrafter"/>
</dbReference>
<dbReference type="EMBL" id="CP138359">
    <property type="protein sequence ID" value="WPF82685.1"/>
    <property type="molecule type" value="Genomic_DNA"/>
</dbReference>
<dbReference type="Proteomes" id="UP001304340">
    <property type="component" value="Chromosome"/>
</dbReference>
<evidence type="ECO:0000313" key="6">
    <source>
        <dbReference type="Proteomes" id="UP001304340"/>
    </source>
</evidence>
<dbReference type="Pfam" id="PF13377">
    <property type="entry name" value="Peripla_BP_3"/>
    <property type="match status" value="1"/>
</dbReference>
<dbReference type="AlphaFoldDB" id="A0AAF1C326"/>
<reference evidence="6" key="1">
    <citation type="submission" date="2023-11" db="EMBL/GenBank/DDBJ databases">
        <authorList>
            <person name="Helweg L.P."/>
            <person name="Kiel A."/>
            <person name="Hitz F."/>
            <person name="Ruckert-Reed C."/>
            <person name="Busche T."/>
            <person name="Kaltschmidt B."/>
            <person name="Kaltschmidt C."/>
        </authorList>
    </citation>
    <scope>NUCLEOTIDE SEQUENCE [LARGE SCALE GENOMIC DNA]</scope>
    <source>
        <strain evidence="6">4.1</strain>
    </source>
</reference>
<evidence type="ECO:0000256" key="3">
    <source>
        <dbReference type="ARBA" id="ARBA00023163"/>
    </source>
</evidence>
<dbReference type="SUPFAM" id="SSF53822">
    <property type="entry name" value="Periplasmic binding protein-like I"/>
    <property type="match status" value="1"/>
</dbReference>
<dbReference type="RefSeq" id="WP_319158272.1">
    <property type="nucleotide sequence ID" value="NZ_CP138359.1"/>
</dbReference>
<keyword evidence="3" id="KW-0804">Transcription</keyword>
<dbReference type="InterPro" id="IPR028082">
    <property type="entry name" value="Peripla_BP_I"/>
</dbReference>
<evidence type="ECO:0000256" key="1">
    <source>
        <dbReference type="ARBA" id="ARBA00023015"/>
    </source>
</evidence>
<dbReference type="Gene3D" id="3.40.50.2300">
    <property type="match status" value="2"/>
</dbReference>
<sequence length="282" mass="29819">MLQDHAPIGIALVRPAEIMGAEPYFHDLIAGIERVTLPHGYSVLLRVLSSHDSEVVTYEEWATDDKVSAVLLVDLAEGDHRPPLVQRLGLPAVIIGPPDHAGFTAVWTDDDEAMRDTVRRLAALGHSSILHVGGPADLTHSRRRRASFTQTCAEVSAQPYYGAGDYSRASGIAAMESVFAGDERPSAAIFDSDLMALAALDAARDAGLVVPQDLSIVSWNDSALCQLSTPPLSAVARDAQAVGQLAGEAVLDLLRGGQPKLLHGTPAVLVERGSTGEAVTLP</sequence>
<evidence type="ECO:0000259" key="4">
    <source>
        <dbReference type="Pfam" id="PF13377"/>
    </source>
</evidence>
<dbReference type="InterPro" id="IPR046335">
    <property type="entry name" value="LacI/GalR-like_sensor"/>
</dbReference>
<keyword evidence="2 5" id="KW-0238">DNA-binding</keyword>
<keyword evidence="1" id="KW-0805">Transcription regulation</keyword>
<dbReference type="KEGG" id="sbil:SANBI_000296"/>
<proteinExistence type="predicted"/>
<evidence type="ECO:0000313" key="5">
    <source>
        <dbReference type="EMBL" id="WPF82685.1"/>
    </source>
</evidence>
<dbReference type="PANTHER" id="PTHR30146:SF155">
    <property type="entry name" value="ALANINE RACEMASE"/>
    <property type="match status" value="1"/>
</dbReference>
<dbReference type="GO" id="GO:0003700">
    <property type="term" value="F:DNA-binding transcription factor activity"/>
    <property type="evidence" value="ECO:0007669"/>
    <property type="project" value="TreeGrafter"/>
</dbReference>
<name>A0AAF1C326_9MICO</name>
<accession>A0AAF1C326</accession>
<dbReference type="PANTHER" id="PTHR30146">
    <property type="entry name" value="LACI-RELATED TRANSCRIPTIONAL REPRESSOR"/>
    <property type="match status" value="1"/>
</dbReference>
<gene>
    <name evidence="5" type="ORF">SANBI_000296</name>
</gene>